<evidence type="ECO:0000313" key="5">
    <source>
        <dbReference type="Proteomes" id="UP000261620"/>
    </source>
</evidence>
<reference evidence="4" key="1">
    <citation type="submission" date="2025-08" db="UniProtKB">
        <authorList>
            <consortium name="Ensembl"/>
        </authorList>
    </citation>
    <scope>IDENTIFICATION</scope>
</reference>
<evidence type="ECO:0000313" key="4">
    <source>
        <dbReference type="Ensembl" id="ENSMMOP00000001812.1"/>
    </source>
</evidence>
<reference evidence="4" key="2">
    <citation type="submission" date="2025-09" db="UniProtKB">
        <authorList>
            <consortium name="Ensembl"/>
        </authorList>
    </citation>
    <scope>IDENTIFICATION</scope>
</reference>
<dbReference type="Ensembl" id="ENSMMOT00000001846.1">
    <property type="protein sequence ID" value="ENSMMOP00000001812.1"/>
    <property type="gene ID" value="ENSMMOG00000001515.1"/>
</dbReference>
<dbReference type="GO" id="GO:0005737">
    <property type="term" value="C:cytoplasm"/>
    <property type="evidence" value="ECO:0007669"/>
    <property type="project" value="TreeGrafter"/>
</dbReference>
<feature type="domain" description="BLOC-2 complex member HPS3 C-terminal" evidence="3">
    <location>
        <begin position="298"/>
        <end position="798"/>
    </location>
</feature>
<dbReference type="Pfam" id="PF14763">
    <property type="entry name" value="HPS3_C"/>
    <property type="match status" value="1"/>
</dbReference>
<dbReference type="InterPro" id="IPR017216">
    <property type="entry name" value="HPS3"/>
</dbReference>
<dbReference type="AlphaFoldDB" id="A0A3Q3VT99"/>
<dbReference type="Pfam" id="PF14761">
    <property type="entry name" value="HPS3_N"/>
    <property type="match status" value="2"/>
</dbReference>
<feature type="region of interest" description="Disordered" evidence="1">
    <location>
        <begin position="251"/>
        <end position="281"/>
    </location>
</feature>
<keyword evidence="5" id="KW-1185">Reference proteome</keyword>
<dbReference type="PANTHER" id="PTHR28633:SF1">
    <property type="entry name" value="BLOC-2 COMPLEX MEMBER HPS3"/>
    <property type="match status" value="1"/>
</dbReference>
<evidence type="ECO:0000259" key="2">
    <source>
        <dbReference type="Pfam" id="PF14761"/>
    </source>
</evidence>
<feature type="compositionally biased region" description="Polar residues" evidence="1">
    <location>
        <begin position="271"/>
        <end position="281"/>
    </location>
</feature>
<name>A0A3Q3VT99_MOLML</name>
<dbReference type="PANTHER" id="PTHR28633">
    <property type="entry name" value="HERMANSKY-PUDLAK SYNDROME 3 PROTEIN"/>
    <property type="match status" value="1"/>
</dbReference>
<dbReference type="OMA" id="CIPYYKM"/>
<feature type="domain" description="BLOC-2 complex member HPS3 N-terminal" evidence="2">
    <location>
        <begin position="3"/>
        <end position="44"/>
    </location>
</feature>
<sequence length="801" mass="89376">MVHVYNCHPFSSQRIVQVEQEPGLVCCGGGALFVVATGGCKVTVKTFYLLEDQSDFLFVPRHQELLGDRAKNCDVSVSIEKTGLEDRGQYTLSYVLYRHFTPDFFQGCSGDETQLHSLQLYPLFTSQYSNQSVSVEEPACMFCFFSLPTSGYLYSLKGGVELLSVYQYPEKVLEAVLTDHLLHVITKCALQCFTVRCAAVAARIEDPYIDTTVKACPPCSLDVCALRMQLFIGLRSVCVYGRHVILLSTANTETPEESERTTQRRGLSRKWTLSSPRETSTAGHGWNLYVVDTVSPLTLYQEMVEYSQRYVETNPQARSLRHLLSEAHLLLRASLLQTSVQQQNTEGSPAASLQKDGQELEEALRQNCAQLGDSFSRGSQKDCHLALPYYRMSGLSVTDVIARNGPHPSSPHTYGLGFLFYLKHYLLEEAEQSLSQGTADEVIDIFSQSEPSQLVSVCVSPAMVNVSPARTLQILQNLEYTTGVSVTLTITMATMMLHLDDLPQYTQLMDRHAEMVLVYGFIEESRLLLHGGGRGQHTHVRPTVLTRQLAKSQPGLLVAAMVALHENSKVQLEQADHIFKVHLYCKNCVLVDFWEAILMASSQEAVIQELLFRLASVYIDRLTNSETQPNPLLINSCSHYGTLYPWLTVLSPAYNTSSQHQSLLCGPSLCVGSVVPLLERLSEETLWGFSLHLLCATRGGQYNSSIEKLLDRCPQAIIAYANHHLQDINMVLWWQKLLPELCNRTRAAADNSILLAALRETLVVVATEMSPAEFLELIPDDGTAAYFLPHLLSCSQRHLLA</sequence>
<evidence type="ECO:0000259" key="3">
    <source>
        <dbReference type="Pfam" id="PF14763"/>
    </source>
</evidence>
<dbReference type="InterPro" id="IPR029437">
    <property type="entry name" value="HPS3_N"/>
</dbReference>
<feature type="domain" description="BLOC-2 complex member HPS3 N-terminal" evidence="2">
    <location>
        <begin position="51"/>
        <end position="279"/>
    </location>
</feature>
<accession>A0A3Q3VT99</accession>
<dbReference type="Proteomes" id="UP000261620">
    <property type="component" value="Unplaced"/>
</dbReference>
<organism evidence="4 5">
    <name type="scientific">Mola mola</name>
    <name type="common">Ocean sunfish</name>
    <name type="synonym">Tetraodon mola</name>
    <dbReference type="NCBI Taxonomy" id="94237"/>
    <lineage>
        <taxon>Eukaryota</taxon>
        <taxon>Metazoa</taxon>
        <taxon>Chordata</taxon>
        <taxon>Craniata</taxon>
        <taxon>Vertebrata</taxon>
        <taxon>Euteleostomi</taxon>
        <taxon>Actinopterygii</taxon>
        <taxon>Neopterygii</taxon>
        <taxon>Teleostei</taxon>
        <taxon>Neoteleostei</taxon>
        <taxon>Acanthomorphata</taxon>
        <taxon>Eupercaria</taxon>
        <taxon>Tetraodontiformes</taxon>
        <taxon>Molidae</taxon>
        <taxon>Mola</taxon>
    </lineage>
</organism>
<proteinExistence type="predicted"/>
<evidence type="ECO:0000256" key="1">
    <source>
        <dbReference type="SAM" id="MobiDB-lite"/>
    </source>
</evidence>
<dbReference type="InterPro" id="IPR029438">
    <property type="entry name" value="HPS3_C"/>
</dbReference>
<protein>
    <submittedName>
        <fullName evidence="4">Uncharacterized protein</fullName>
    </submittedName>
</protein>
<dbReference type="STRING" id="94237.ENSMMOP00000001812"/>